<feature type="compositionally biased region" description="Pro residues" evidence="1">
    <location>
        <begin position="352"/>
        <end position="368"/>
    </location>
</feature>
<feature type="compositionally biased region" description="Low complexity" evidence="1">
    <location>
        <begin position="369"/>
        <end position="381"/>
    </location>
</feature>
<gene>
    <name evidence="2" type="ORF">BDK51DRAFT_46862</name>
</gene>
<organism evidence="2 3">
    <name type="scientific">Blyttiomyces helicus</name>
    <dbReference type="NCBI Taxonomy" id="388810"/>
    <lineage>
        <taxon>Eukaryota</taxon>
        <taxon>Fungi</taxon>
        <taxon>Fungi incertae sedis</taxon>
        <taxon>Chytridiomycota</taxon>
        <taxon>Chytridiomycota incertae sedis</taxon>
        <taxon>Chytridiomycetes</taxon>
        <taxon>Chytridiomycetes incertae sedis</taxon>
        <taxon>Blyttiomyces</taxon>
    </lineage>
</organism>
<dbReference type="EMBL" id="KZ998650">
    <property type="protein sequence ID" value="RKO85887.1"/>
    <property type="molecule type" value="Genomic_DNA"/>
</dbReference>
<feature type="compositionally biased region" description="Pro residues" evidence="1">
    <location>
        <begin position="287"/>
        <end position="297"/>
    </location>
</feature>
<feature type="compositionally biased region" description="Basic and acidic residues" evidence="1">
    <location>
        <begin position="46"/>
        <end position="65"/>
    </location>
</feature>
<feature type="region of interest" description="Disordered" evidence="1">
    <location>
        <begin position="1"/>
        <end position="397"/>
    </location>
</feature>
<evidence type="ECO:0000313" key="3">
    <source>
        <dbReference type="Proteomes" id="UP000269721"/>
    </source>
</evidence>
<reference evidence="3" key="1">
    <citation type="journal article" date="2018" name="Nat. Microbiol.">
        <title>Leveraging single-cell genomics to expand the fungal tree of life.</title>
        <authorList>
            <person name="Ahrendt S.R."/>
            <person name="Quandt C.A."/>
            <person name="Ciobanu D."/>
            <person name="Clum A."/>
            <person name="Salamov A."/>
            <person name="Andreopoulos B."/>
            <person name="Cheng J.F."/>
            <person name="Woyke T."/>
            <person name="Pelin A."/>
            <person name="Henrissat B."/>
            <person name="Reynolds N.K."/>
            <person name="Benny G.L."/>
            <person name="Smith M.E."/>
            <person name="James T.Y."/>
            <person name="Grigoriev I.V."/>
        </authorList>
    </citation>
    <scope>NUCLEOTIDE SEQUENCE [LARGE SCALE GENOMIC DNA]</scope>
</reference>
<feature type="compositionally biased region" description="Low complexity" evidence="1">
    <location>
        <begin position="122"/>
        <end position="142"/>
    </location>
</feature>
<name>A0A4V1IQA6_9FUNG</name>
<feature type="compositionally biased region" description="Polar residues" evidence="1">
    <location>
        <begin position="414"/>
        <end position="433"/>
    </location>
</feature>
<feature type="region of interest" description="Disordered" evidence="1">
    <location>
        <begin position="414"/>
        <end position="486"/>
    </location>
</feature>
<sequence length="486" mass="53269">MKNNLIWDVQTSSYQPFPRRRNLPHLHQSEAAGKANVMQQQPQHQEPLHRELPDRVRDLQQDKQTLELADSFLADLDRDQKQKSRPPTPPLSAPHPQPLTDGVNSSTTLKLPVSPERQPRGPTAVAPSPSSTAPPAQTPASSNQALPPQPPDLQSSPPSPRKLVPLPSLTDQLRYSHNTQQQPGTTQHEPQSNQQYQQHSMLQKERSYPPPPSALSPQRTLSIHDTLHYPTSSEPPARRASFQIDDIVESSSERDIQHQRLLEQRAAQEHRRASVGEYSPGSISPSRPSPYPYPPSAYPASASGPRYVPYMHSERSLPPPTSSQPAYSPYAPQSPYPRAPHNGYSAQGHYPGPLPSPIVIPQHPPQSPYPAGSSPSGYLPSHATSPPRQSHYQSPGPQLPYMYAMVSGSPSATTGPAYSSYSGMRQLSPTSPHQYERAFGPPSPSAFRVAEESPRREWAAAQAESMGAGVMSPTRTAVAGAEVRRC</sequence>
<evidence type="ECO:0000256" key="1">
    <source>
        <dbReference type="SAM" id="MobiDB-lite"/>
    </source>
</evidence>
<feature type="compositionally biased region" description="Low complexity" evidence="1">
    <location>
        <begin position="298"/>
        <end position="307"/>
    </location>
</feature>
<feature type="compositionally biased region" description="Basic and acidic residues" evidence="1">
    <location>
        <begin position="449"/>
        <end position="458"/>
    </location>
</feature>
<feature type="compositionally biased region" description="Polar residues" evidence="1">
    <location>
        <begin position="382"/>
        <end position="396"/>
    </location>
</feature>
<feature type="compositionally biased region" description="Basic and acidic residues" evidence="1">
    <location>
        <begin position="251"/>
        <end position="274"/>
    </location>
</feature>
<dbReference type="AlphaFoldDB" id="A0A4V1IQA6"/>
<feature type="compositionally biased region" description="Pro residues" evidence="1">
    <location>
        <begin position="86"/>
        <end position="97"/>
    </location>
</feature>
<feature type="compositionally biased region" description="Polar residues" evidence="1">
    <location>
        <begin position="169"/>
        <end position="201"/>
    </location>
</feature>
<evidence type="ECO:0000313" key="2">
    <source>
        <dbReference type="EMBL" id="RKO85887.1"/>
    </source>
</evidence>
<dbReference type="Proteomes" id="UP000269721">
    <property type="component" value="Unassembled WGS sequence"/>
</dbReference>
<proteinExistence type="predicted"/>
<feature type="compositionally biased region" description="Polar residues" evidence="1">
    <location>
        <begin position="215"/>
        <end position="234"/>
    </location>
</feature>
<protein>
    <submittedName>
        <fullName evidence="2">Uncharacterized protein</fullName>
    </submittedName>
</protein>
<accession>A0A4V1IQA6</accession>
<feature type="compositionally biased region" description="Polar residues" evidence="1">
    <location>
        <begin position="1"/>
        <end position="15"/>
    </location>
</feature>
<keyword evidence="3" id="KW-1185">Reference proteome</keyword>